<evidence type="ECO:0000256" key="3">
    <source>
        <dbReference type="ARBA" id="ARBA00022475"/>
    </source>
</evidence>
<reference evidence="9 10" key="1">
    <citation type="submission" date="2020-08" db="EMBL/GenBank/DDBJ databases">
        <authorList>
            <person name="Liu C."/>
            <person name="Sun Q."/>
        </authorList>
    </citation>
    <scope>NUCLEOTIDE SEQUENCE [LARGE SCALE GENOMIC DNA]</scope>
    <source>
        <strain evidence="9 10">NSJ-29</strain>
    </source>
</reference>
<comment type="subcellular location">
    <subcellularLocation>
        <location evidence="1">Cell membrane</location>
        <topology evidence="1">Multi-pass membrane protein</topology>
    </subcellularLocation>
</comment>
<dbReference type="Pfam" id="PF02653">
    <property type="entry name" value="BPD_transp_2"/>
    <property type="match status" value="1"/>
</dbReference>
<feature type="transmembrane region" description="Helical" evidence="8">
    <location>
        <begin position="253"/>
        <end position="279"/>
    </location>
</feature>
<keyword evidence="5 8" id="KW-0812">Transmembrane</keyword>
<evidence type="ECO:0000256" key="6">
    <source>
        <dbReference type="ARBA" id="ARBA00022989"/>
    </source>
</evidence>
<dbReference type="GO" id="GO:0005886">
    <property type="term" value="C:plasma membrane"/>
    <property type="evidence" value="ECO:0007669"/>
    <property type="project" value="UniProtKB-SubCell"/>
</dbReference>
<evidence type="ECO:0000256" key="5">
    <source>
        <dbReference type="ARBA" id="ARBA00022692"/>
    </source>
</evidence>
<proteinExistence type="predicted"/>
<feature type="transmembrane region" description="Helical" evidence="8">
    <location>
        <begin position="215"/>
        <end position="233"/>
    </location>
</feature>
<accession>A0A7G9GCK9</accession>
<keyword evidence="2" id="KW-0813">Transport</keyword>
<dbReference type="CDD" id="cd06579">
    <property type="entry name" value="TM_PBP1_transp_AraH_like"/>
    <property type="match status" value="1"/>
</dbReference>
<evidence type="ECO:0000313" key="9">
    <source>
        <dbReference type="EMBL" id="QNM08541.1"/>
    </source>
</evidence>
<evidence type="ECO:0000313" key="10">
    <source>
        <dbReference type="Proteomes" id="UP000515860"/>
    </source>
</evidence>
<keyword evidence="4" id="KW-0997">Cell inner membrane</keyword>
<feature type="transmembrane region" description="Helical" evidence="8">
    <location>
        <begin position="51"/>
        <end position="77"/>
    </location>
</feature>
<dbReference type="RefSeq" id="WP_118646727.1">
    <property type="nucleotide sequence ID" value="NZ_CP060635.1"/>
</dbReference>
<dbReference type="EMBL" id="CP060635">
    <property type="protein sequence ID" value="QNM08541.1"/>
    <property type="molecule type" value="Genomic_DNA"/>
</dbReference>
<dbReference type="InterPro" id="IPR001851">
    <property type="entry name" value="ABC_transp_permease"/>
</dbReference>
<dbReference type="PANTHER" id="PTHR32196:SF21">
    <property type="entry name" value="ABC TRANSPORTER PERMEASE PROTEIN YPHD-RELATED"/>
    <property type="match status" value="1"/>
</dbReference>
<keyword evidence="7 8" id="KW-0472">Membrane</keyword>
<evidence type="ECO:0000256" key="8">
    <source>
        <dbReference type="SAM" id="Phobius"/>
    </source>
</evidence>
<dbReference type="GO" id="GO:0022857">
    <property type="term" value="F:transmembrane transporter activity"/>
    <property type="evidence" value="ECO:0007669"/>
    <property type="project" value="InterPro"/>
</dbReference>
<keyword evidence="10" id="KW-1185">Reference proteome</keyword>
<protein>
    <submittedName>
        <fullName evidence="9">ABC transporter permease</fullName>
    </submittedName>
</protein>
<feature type="transmembrane region" description="Helical" evidence="8">
    <location>
        <begin position="160"/>
        <end position="181"/>
    </location>
</feature>
<name>A0A7G9GCK9_9FIRM</name>
<dbReference type="AlphaFoldDB" id="A0A7G9GCK9"/>
<evidence type="ECO:0000256" key="7">
    <source>
        <dbReference type="ARBA" id="ARBA00023136"/>
    </source>
</evidence>
<keyword evidence="3" id="KW-1003">Cell membrane</keyword>
<dbReference type="Proteomes" id="UP000515860">
    <property type="component" value="Chromosome"/>
</dbReference>
<gene>
    <name evidence="9" type="ORF">H9Q79_17050</name>
</gene>
<evidence type="ECO:0000256" key="1">
    <source>
        <dbReference type="ARBA" id="ARBA00004651"/>
    </source>
</evidence>
<dbReference type="PANTHER" id="PTHR32196">
    <property type="entry name" value="ABC TRANSPORTER PERMEASE PROTEIN YPHD-RELATED-RELATED"/>
    <property type="match status" value="1"/>
</dbReference>
<sequence length="321" mass="33998">MNATNKVDFKKLLSKYSIILILIIIMVICTFANSSFLSASNLINVCRQQSVTIIIAFGEMALIICGQLDLSCGAVIALAGCLSVSSYKITGNMLLAFLVAVVIAVGVNLLNGIMVTKFMAPAFIATLATQTMARGAALYITNGQNIYEIGDYTVVGQGSLGIIPIPVIFMVCIFILMSYLMRHTRWGRSTYAVGGNSEAANASGINTQLVIMKAYILNGILVGIAAVLFMSRVNGGLPAGASGYEMDGLTATIVGGTSFTGGIGTPWGTVVGAFVVGFLGNIMNLMSIDSYIQQIVRGAIIAFAVIWDIYSKSRQTYKKGK</sequence>
<evidence type="ECO:0000256" key="4">
    <source>
        <dbReference type="ARBA" id="ARBA00022519"/>
    </source>
</evidence>
<evidence type="ECO:0000256" key="2">
    <source>
        <dbReference type="ARBA" id="ARBA00022448"/>
    </source>
</evidence>
<feature type="transmembrane region" description="Helical" evidence="8">
    <location>
        <begin position="89"/>
        <end position="110"/>
    </location>
</feature>
<keyword evidence="6 8" id="KW-1133">Transmembrane helix</keyword>
<organism evidence="9 10">
    <name type="scientific">Wansuia hejianensis</name>
    <dbReference type="NCBI Taxonomy" id="2763667"/>
    <lineage>
        <taxon>Bacteria</taxon>
        <taxon>Bacillati</taxon>
        <taxon>Bacillota</taxon>
        <taxon>Clostridia</taxon>
        <taxon>Lachnospirales</taxon>
        <taxon>Lachnospiraceae</taxon>
        <taxon>Wansuia</taxon>
    </lineage>
</organism>
<dbReference type="KEGG" id="whj:H9Q79_17050"/>
<feature type="transmembrane region" description="Helical" evidence="8">
    <location>
        <begin position="16"/>
        <end position="39"/>
    </location>
</feature>